<name>A0A9D4R080_DREPO</name>
<dbReference type="Proteomes" id="UP000828390">
    <property type="component" value="Unassembled WGS sequence"/>
</dbReference>
<evidence type="ECO:0000313" key="1">
    <source>
        <dbReference type="EMBL" id="KAH3850094.1"/>
    </source>
</evidence>
<evidence type="ECO:0000313" key="2">
    <source>
        <dbReference type="Proteomes" id="UP000828390"/>
    </source>
</evidence>
<accession>A0A9D4R080</accession>
<reference evidence="1" key="2">
    <citation type="submission" date="2020-11" db="EMBL/GenBank/DDBJ databases">
        <authorList>
            <person name="McCartney M.A."/>
            <person name="Auch B."/>
            <person name="Kono T."/>
            <person name="Mallez S."/>
            <person name="Becker A."/>
            <person name="Gohl D.M."/>
            <person name="Silverstein K.A.T."/>
            <person name="Koren S."/>
            <person name="Bechman K.B."/>
            <person name="Herman A."/>
            <person name="Abrahante J.E."/>
            <person name="Garbe J."/>
        </authorList>
    </citation>
    <scope>NUCLEOTIDE SEQUENCE</scope>
    <source>
        <strain evidence="1">Duluth1</strain>
        <tissue evidence="1">Whole animal</tissue>
    </source>
</reference>
<dbReference type="EMBL" id="JAIWYP010000003">
    <property type="protein sequence ID" value="KAH3850094.1"/>
    <property type="molecule type" value="Genomic_DNA"/>
</dbReference>
<comment type="caution">
    <text evidence="1">The sequence shown here is derived from an EMBL/GenBank/DDBJ whole genome shotgun (WGS) entry which is preliminary data.</text>
</comment>
<dbReference type="AlphaFoldDB" id="A0A9D4R080"/>
<protein>
    <submittedName>
        <fullName evidence="1">Uncharacterized protein</fullName>
    </submittedName>
</protein>
<organism evidence="1 2">
    <name type="scientific">Dreissena polymorpha</name>
    <name type="common">Zebra mussel</name>
    <name type="synonym">Mytilus polymorpha</name>
    <dbReference type="NCBI Taxonomy" id="45954"/>
    <lineage>
        <taxon>Eukaryota</taxon>
        <taxon>Metazoa</taxon>
        <taxon>Spiralia</taxon>
        <taxon>Lophotrochozoa</taxon>
        <taxon>Mollusca</taxon>
        <taxon>Bivalvia</taxon>
        <taxon>Autobranchia</taxon>
        <taxon>Heteroconchia</taxon>
        <taxon>Euheterodonta</taxon>
        <taxon>Imparidentia</taxon>
        <taxon>Neoheterodontei</taxon>
        <taxon>Myida</taxon>
        <taxon>Dreissenoidea</taxon>
        <taxon>Dreissenidae</taxon>
        <taxon>Dreissena</taxon>
    </lineage>
</organism>
<keyword evidence="2" id="KW-1185">Reference proteome</keyword>
<sequence length="126" mass="14448">MIPERNLMSACGLEDALQHKWVADITDMMDAGPRVILRLPKIQQAIICHPEPLLWFSRTRMELEMLALEAMNRTMQRGDKNGVPSDFVGAMILMRQIKLSTEVALRMLQDGRSLNDLNDIVFRILK</sequence>
<reference evidence="1" key="1">
    <citation type="journal article" date="2019" name="bioRxiv">
        <title>The Genome of the Zebra Mussel, Dreissena polymorpha: A Resource for Invasive Species Research.</title>
        <authorList>
            <person name="McCartney M.A."/>
            <person name="Auch B."/>
            <person name="Kono T."/>
            <person name="Mallez S."/>
            <person name="Zhang Y."/>
            <person name="Obille A."/>
            <person name="Becker A."/>
            <person name="Abrahante J.E."/>
            <person name="Garbe J."/>
            <person name="Badalamenti J.P."/>
            <person name="Herman A."/>
            <person name="Mangelson H."/>
            <person name="Liachko I."/>
            <person name="Sullivan S."/>
            <person name="Sone E.D."/>
            <person name="Koren S."/>
            <person name="Silverstein K.A.T."/>
            <person name="Beckman K.B."/>
            <person name="Gohl D.M."/>
        </authorList>
    </citation>
    <scope>NUCLEOTIDE SEQUENCE</scope>
    <source>
        <strain evidence="1">Duluth1</strain>
        <tissue evidence="1">Whole animal</tissue>
    </source>
</reference>
<gene>
    <name evidence="1" type="ORF">DPMN_092500</name>
</gene>
<proteinExistence type="predicted"/>